<feature type="transmembrane region" description="Helical" evidence="13">
    <location>
        <begin position="378"/>
        <end position="396"/>
    </location>
</feature>
<keyword evidence="7 13" id="KW-1133">Transmembrane helix</keyword>
<comment type="similarity">
    <text evidence="3">Belongs to the fatty acid desaturase type 1 family.</text>
</comment>
<keyword evidence="5 13" id="KW-0812">Transmembrane</keyword>
<evidence type="ECO:0000256" key="2">
    <source>
        <dbReference type="ARBA" id="ARBA00005189"/>
    </source>
</evidence>
<dbReference type="STRING" id="4829.A0A163MER6"/>
<evidence type="ECO:0000256" key="3">
    <source>
        <dbReference type="ARBA" id="ARBA00009295"/>
    </source>
</evidence>
<dbReference type="GO" id="GO:0016020">
    <property type="term" value="C:membrane"/>
    <property type="evidence" value="ECO:0007669"/>
    <property type="project" value="UniProtKB-SubCell"/>
</dbReference>
<accession>A0A163MER6</accession>
<evidence type="ECO:0000259" key="14">
    <source>
        <dbReference type="PROSITE" id="PS50255"/>
    </source>
</evidence>
<keyword evidence="10" id="KW-0443">Lipid metabolism</keyword>
<feature type="transmembrane region" description="Helical" evidence="13">
    <location>
        <begin position="205"/>
        <end position="224"/>
    </location>
</feature>
<evidence type="ECO:0000256" key="5">
    <source>
        <dbReference type="ARBA" id="ARBA00022692"/>
    </source>
</evidence>
<dbReference type="Pfam" id="PF00173">
    <property type="entry name" value="Cyt-b5"/>
    <property type="match status" value="1"/>
</dbReference>
<reference evidence="15" key="1">
    <citation type="submission" date="2016-04" db="EMBL/GenBank/DDBJ databases">
        <authorList>
            <person name="Evans L.H."/>
            <person name="Alamgir A."/>
            <person name="Owens N."/>
            <person name="Weber N.D."/>
            <person name="Virtaneva K."/>
            <person name="Barbian K."/>
            <person name="Babar A."/>
            <person name="Rosenke K."/>
        </authorList>
    </citation>
    <scope>NUCLEOTIDE SEQUENCE [LARGE SCALE GENOMIC DNA]</scope>
    <source>
        <strain evidence="15">CBS 101.48</strain>
    </source>
</reference>
<dbReference type="CDD" id="cd03506">
    <property type="entry name" value="Delta6-FADS-like"/>
    <property type="match status" value="1"/>
</dbReference>
<feature type="transmembrane region" description="Helical" evidence="13">
    <location>
        <begin position="345"/>
        <end position="366"/>
    </location>
</feature>
<dbReference type="Pfam" id="PF00487">
    <property type="entry name" value="FA_desaturase"/>
    <property type="match status" value="1"/>
</dbReference>
<evidence type="ECO:0000256" key="8">
    <source>
        <dbReference type="ARBA" id="ARBA00023002"/>
    </source>
</evidence>
<organism evidence="15">
    <name type="scientific">Absidia glauca</name>
    <name type="common">Pin mould</name>
    <dbReference type="NCBI Taxonomy" id="4829"/>
    <lineage>
        <taxon>Eukaryota</taxon>
        <taxon>Fungi</taxon>
        <taxon>Fungi incertae sedis</taxon>
        <taxon>Mucoromycota</taxon>
        <taxon>Mucoromycotina</taxon>
        <taxon>Mucoromycetes</taxon>
        <taxon>Mucorales</taxon>
        <taxon>Cunninghamellaceae</taxon>
        <taxon>Absidia</taxon>
    </lineage>
</organism>
<dbReference type="SMART" id="SM01117">
    <property type="entry name" value="Cyt-b5"/>
    <property type="match status" value="1"/>
</dbReference>
<dbReference type="OMA" id="QHVVGKD"/>
<evidence type="ECO:0000256" key="4">
    <source>
        <dbReference type="ARBA" id="ARBA00022617"/>
    </source>
</evidence>
<evidence type="ECO:0000256" key="10">
    <source>
        <dbReference type="ARBA" id="ARBA00023098"/>
    </source>
</evidence>
<proteinExistence type="inferred from homology"/>
<gene>
    <name evidence="15" type="primary">ABSGL_10059.1 scaffold 11786</name>
</gene>
<evidence type="ECO:0000256" key="6">
    <source>
        <dbReference type="ARBA" id="ARBA00022723"/>
    </source>
</evidence>
<feature type="transmembrane region" description="Helical" evidence="13">
    <location>
        <begin position="262"/>
        <end position="284"/>
    </location>
</feature>
<dbReference type="PROSITE" id="PS50255">
    <property type="entry name" value="CYTOCHROME_B5_2"/>
    <property type="match status" value="1"/>
</dbReference>
<dbReference type="InterPro" id="IPR036400">
    <property type="entry name" value="Cyt_B5-like_heme/steroid_sf"/>
</dbReference>
<evidence type="ECO:0000256" key="13">
    <source>
        <dbReference type="SAM" id="Phobius"/>
    </source>
</evidence>
<keyword evidence="11 13" id="KW-0472">Membrane</keyword>
<evidence type="ECO:0000313" key="15">
    <source>
        <dbReference type="EMBL" id="SAM04199.1"/>
    </source>
</evidence>
<evidence type="ECO:0000256" key="11">
    <source>
        <dbReference type="ARBA" id="ARBA00023136"/>
    </source>
</evidence>
<dbReference type="GO" id="GO:0006629">
    <property type="term" value="P:lipid metabolic process"/>
    <property type="evidence" value="ECO:0007669"/>
    <property type="project" value="UniProtKB-KW"/>
</dbReference>
<keyword evidence="9" id="KW-0408">Iron</keyword>
<dbReference type="PANTHER" id="PTHR19353:SF30">
    <property type="entry name" value="DELTA 8-(E)-SPHINGOLIPID DESATURASE"/>
    <property type="match status" value="1"/>
</dbReference>
<evidence type="ECO:0000256" key="1">
    <source>
        <dbReference type="ARBA" id="ARBA00004141"/>
    </source>
</evidence>
<comment type="subcellular location">
    <subcellularLocation>
        <location evidence="1">Membrane</location>
        <topology evidence="1">Multi-pass membrane protein</topology>
    </subcellularLocation>
</comment>
<protein>
    <recommendedName>
        <fullName evidence="14">Cytochrome b5 heme-binding domain-containing protein</fullName>
    </recommendedName>
</protein>
<dbReference type="PROSITE" id="PS00191">
    <property type="entry name" value="CYTOCHROME_B5_1"/>
    <property type="match status" value="1"/>
</dbReference>
<dbReference type="InParanoid" id="A0A163MER6"/>
<feature type="compositionally biased region" description="Low complexity" evidence="12">
    <location>
        <begin position="129"/>
        <end position="141"/>
    </location>
</feature>
<dbReference type="OrthoDB" id="260091at2759"/>
<evidence type="ECO:0000256" key="12">
    <source>
        <dbReference type="SAM" id="MobiDB-lite"/>
    </source>
</evidence>
<keyword evidence="4" id="KW-0349">Heme</keyword>
<keyword evidence="16" id="KW-1185">Reference proteome</keyword>
<dbReference type="InterPro" id="IPR018506">
    <property type="entry name" value="Cyt_B5_heme-BS"/>
</dbReference>
<feature type="transmembrane region" description="Helical" evidence="13">
    <location>
        <begin position="402"/>
        <end position="421"/>
    </location>
</feature>
<dbReference type="Proteomes" id="UP000078561">
    <property type="component" value="Unassembled WGS sequence"/>
</dbReference>
<name>A0A163MER6_ABSGL</name>
<dbReference type="InterPro" id="IPR001199">
    <property type="entry name" value="Cyt_B5-like_heme/steroid-bd"/>
</dbReference>
<keyword evidence="8" id="KW-0560">Oxidoreductase</keyword>
<dbReference type="EMBL" id="LT554351">
    <property type="protein sequence ID" value="SAM04199.1"/>
    <property type="molecule type" value="Genomic_DNA"/>
</dbReference>
<evidence type="ECO:0000313" key="16">
    <source>
        <dbReference type="Proteomes" id="UP000078561"/>
    </source>
</evidence>
<sequence length="543" mass="62232">MPLNEETPNSDNLQQLDTSLLNPNLITAYDFHRRVEQGEALLIFSGKVYKIDDYLKTHPGGELVLRHGLGRDVTDEIRAMHPPAVYTYTMKKYCIGDYLASAKTASSIGNTIHLPISPKIPLPTSVPHQQQQQQQQQQQRQVSWNDRISVKGFDKAIDDMYSVHTQTLEQDSVHQPDMMDVRRKYQALEQDLRDRGLFECNRYRYGKECCRFVGLLYVVVWFALRGTGIGHYLVSAICLALLWHQLVFTAHDAGHNAITGQLATDHYIGVIIANFFGGLSLGWWKDSHHVHHIKTNEPEHDPDIQHLPFLAVTPRLTQGLFSTYYNRLMNFDSVSRFFVAHQHRLYYLLLAFGRFNLHVMSFRYLLTSKQIRSPRMEWIGIGVFFLWYGALLAHLPTVSIRIMYVLVSYILTCPLHIQITLSHFGMSNLPRPGENFPAHQLRSTMDIECPAWLDWWYGGLQYQVVHHLFPRLPRHHFVLAVPLVQQFCKDAGLRYYLYSFATGNGVVLGGLKAVADQVRLLKKVADHNANSSMLGHGKDGSNL</sequence>
<feature type="domain" description="Cytochrome b5 heme-binding" evidence="14">
    <location>
        <begin position="23"/>
        <end position="99"/>
    </location>
</feature>
<dbReference type="PIRSF" id="PIRSF015921">
    <property type="entry name" value="FA_sphinglp_des"/>
    <property type="match status" value="1"/>
</dbReference>
<dbReference type="AlphaFoldDB" id="A0A163MER6"/>
<dbReference type="SUPFAM" id="SSF55856">
    <property type="entry name" value="Cytochrome b5-like heme/steroid binding domain"/>
    <property type="match status" value="1"/>
</dbReference>
<dbReference type="PANTHER" id="PTHR19353">
    <property type="entry name" value="FATTY ACID DESATURASE 2"/>
    <property type="match status" value="1"/>
</dbReference>
<evidence type="ECO:0000256" key="9">
    <source>
        <dbReference type="ARBA" id="ARBA00023004"/>
    </source>
</evidence>
<dbReference type="InterPro" id="IPR012171">
    <property type="entry name" value="Fatty_acid_desaturase"/>
</dbReference>
<dbReference type="Gene3D" id="3.10.120.10">
    <property type="entry name" value="Cytochrome b5-like heme/steroid binding domain"/>
    <property type="match status" value="1"/>
</dbReference>
<evidence type="ECO:0000256" key="7">
    <source>
        <dbReference type="ARBA" id="ARBA00022989"/>
    </source>
</evidence>
<dbReference type="InterPro" id="IPR005804">
    <property type="entry name" value="FA_desaturase_dom"/>
</dbReference>
<feature type="region of interest" description="Disordered" evidence="12">
    <location>
        <begin position="119"/>
        <end position="142"/>
    </location>
</feature>
<dbReference type="GO" id="GO:0046872">
    <property type="term" value="F:metal ion binding"/>
    <property type="evidence" value="ECO:0007669"/>
    <property type="project" value="UniProtKB-KW"/>
</dbReference>
<dbReference type="GO" id="GO:0020037">
    <property type="term" value="F:heme binding"/>
    <property type="evidence" value="ECO:0007669"/>
    <property type="project" value="InterPro"/>
</dbReference>
<dbReference type="GO" id="GO:0016717">
    <property type="term" value="F:oxidoreductase activity, acting on paired donors, with oxidation of a pair of donors resulting in the reduction of molecular oxygen to two molecules of water"/>
    <property type="evidence" value="ECO:0007669"/>
    <property type="project" value="TreeGrafter"/>
</dbReference>
<keyword evidence="6" id="KW-0479">Metal-binding</keyword>
<comment type="pathway">
    <text evidence="2">Lipid metabolism.</text>
</comment>